<evidence type="ECO:0000256" key="1">
    <source>
        <dbReference type="ARBA" id="ARBA00009156"/>
    </source>
</evidence>
<keyword evidence="5" id="KW-0067">ATP-binding</keyword>
<name>A0A3S0KM82_9BACI</name>
<dbReference type="EC" id="2.7.1.5" evidence="7"/>
<dbReference type="CDD" id="cd07771">
    <property type="entry name" value="ASKHA_NBD_FGGY_RhaB-like"/>
    <property type="match status" value="1"/>
</dbReference>
<dbReference type="NCBIfam" id="TIGR02627">
    <property type="entry name" value="rhamnulo_kin"/>
    <property type="match status" value="1"/>
</dbReference>
<evidence type="ECO:0000256" key="5">
    <source>
        <dbReference type="ARBA" id="ARBA00022840"/>
    </source>
</evidence>
<feature type="domain" description="Carbohydrate kinase FGGY C-terminal" evidence="9">
    <location>
        <begin position="250"/>
        <end position="436"/>
    </location>
</feature>
<dbReference type="PANTHER" id="PTHR43095:SF2">
    <property type="entry name" value="GLUCONOKINASE"/>
    <property type="match status" value="1"/>
</dbReference>
<dbReference type="OrthoDB" id="9761504at2"/>
<sequence>MVHIAIDIGASSGRLIEGTVDDGKIILNEIHRFPNKFNQKEKYACWDIHYLLKEILTGLQIAKQKGISSCTVGIDTWAVDYALIDADGNLLQDIISYRDHRTDGIMEKVFKVISKEDIYKKTCLQFLSFNTLFQLFVENKNLLGKTDKILLVPDYLNYCLTNKLTAEITNASTTQLLNIKTRNYDSELLDLIGIHRDQFPNLVEPGTIIGPLLKDKFPSYNLPDCTVIAVGSHDTASAVLGVPATEGNWAYLSSGTWSLLGVELEHPVVTNESLEENYTNEYGAFQTYRFLKNIMGLWVIQEVKRLLPNDLDFAELVSEAQSVTPFKQFINFNDDRFLNPKNMIEEIKEYCRELNQPIPETIPEIAAAIYHNLGIITAFHIDHIERIIGRPIEIVHIVGGGSNNAFLNQCISTYSQRTVLAGPSEATAIGNLLIQFLYSGSISTIQEGRKIVQESFPLSRFDPKPFNKDALFEQFIEATNLIRSDVS</sequence>
<comment type="caution">
    <text evidence="10">The sequence shown here is derived from an EMBL/GenBank/DDBJ whole genome shotgun (WGS) entry which is preliminary data.</text>
</comment>
<reference evidence="10 11" key="1">
    <citation type="submission" date="2018-12" db="EMBL/GenBank/DDBJ databases">
        <authorList>
            <person name="Yu L."/>
        </authorList>
    </citation>
    <scope>NUCLEOTIDE SEQUENCE [LARGE SCALE GENOMIC DNA]</scope>
    <source>
        <strain evidence="10 11">S5H2222</strain>
    </source>
</reference>
<keyword evidence="4 10" id="KW-0418">Kinase</keyword>
<dbReference type="InterPro" id="IPR000577">
    <property type="entry name" value="Carb_kinase_FGGY"/>
</dbReference>
<keyword evidence="2 10" id="KW-0808">Transferase</keyword>
<evidence type="ECO:0000256" key="6">
    <source>
        <dbReference type="ARBA" id="ARBA00023308"/>
    </source>
</evidence>
<dbReference type="InterPro" id="IPR050406">
    <property type="entry name" value="FGGY_Carb_Kinase"/>
</dbReference>
<dbReference type="RefSeq" id="WP_126292441.1">
    <property type="nucleotide sequence ID" value="NZ_RXNR01000002.1"/>
</dbReference>
<evidence type="ECO:0000313" key="11">
    <source>
        <dbReference type="Proteomes" id="UP000276349"/>
    </source>
</evidence>
<evidence type="ECO:0000259" key="9">
    <source>
        <dbReference type="Pfam" id="PF02782"/>
    </source>
</evidence>
<dbReference type="Pfam" id="PF00370">
    <property type="entry name" value="FGGY_N"/>
    <property type="match status" value="1"/>
</dbReference>
<proteinExistence type="inferred from homology"/>
<dbReference type="InterPro" id="IPR018485">
    <property type="entry name" value="FGGY_C"/>
</dbReference>
<keyword evidence="11" id="KW-1185">Reference proteome</keyword>
<dbReference type="InterPro" id="IPR013449">
    <property type="entry name" value="Rhamnulokinase"/>
</dbReference>
<dbReference type="GO" id="GO:0008993">
    <property type="term" value="F:rhamnulokinase activity"/>
    <property type="evidence" value="ECO:0007669"/>
    <property type="project" value="UniProtKB-UniRule"/>
</dbReference>
<dbReference type="PANTHER" id="PTHR43095">
    <property type="entry name" value="SUGAR KINASE"/>
    <property type="match status" value="1"/>
</dbReference>
<evidence type="ECO:0000256" key="7">
    <source>
        <dbReference type="NCBIfam" id="TIGR02627"/>
    </source>
</evidence>
<dbReference type="Gene3D" id="3.30.420.40">
    <property type="match status" value="2"/>
</dbReference>
<evidence type="ECO:0000259" key="8">
    <source>
        <dbReference type="Pfam" id="PF00370"/>
    </source>
</evidence>
<gene>
    <name evidence="10" type="primary">rhaB</name>
    <name evidence="10" type="ORF">EKG35_00985</name>
</gene>
<feature type="domain" description="Carbohydrate kinase FGGY N-terminal" evidence="8">
    <location>
        <begin position="3"/>
        <end position="241"/>
    </location>
</feature>
<evidence type="ECO:0000313" key="10">
    <source>
        <dbReference type="EMBL" id="RTQ96257.1"/>
    </source>
</evidence>
<keyword evidence="3" id="KW-0547">Nucleotide-binding</keyword>
<evidence type="ECO:0000256" key="2">
    <source>
        <dbReference type="ARBA" id="ARBA00022679"/>
    </source>
</evidence>
<dbReference type="EMBL" id="RXNR01000002">
    <property type="protein sequence ID" value="RTQ96257.1"/>
    <property type="molecule type" value="Genomic_DNA"/>
</dbReference>
<accession>A0A3S0KM82</accession>
<dbReference type="SUPFAM" id="SSF53067">
    <property type="entry name" value="Actin-like ATPase domain"/>
    <property type="match status" value="2"/>
</dbReference>
<dbReference type="AlphaFoldDB" id="A0A3S0KM82"/>
<organism evidence="10 11">
    <name type="scientific">Lysinibacillus telephonicus</name>
    <dbReference type="NCBI Taxonomy" id="1714840"/>
    <lineage>
        <taxon>Bacteria</taxon>
        <taxon>Bacillati</taxon>
        <taxon>Bacillota</taxon>
        <taxon>Bacilli</taxon>
        <taxon>Bacillales</taxon>
        <taxon>Bacillaceae</taxon>
        <taxon>Lysinibacillus</taxon>
    </lineage>
</organism>
<dbReference type="Pfam" id="PF02782">
    <property type="entry name" value="FGGY_C"/>
    <property type="match status" value="1"/>
</dbReference>
<dbReference type="GO" id="GO:0019301">
    <property type="term" value="P:rhamnose catabolic process"/>
    <property type="evidence" value="ECO:0007669"/>
    <property type="project" value="UniProtKB-UniRule"/>
</dbReference>
<keyword evidence="6" id="KW-0684">Rhamnose metabolism</keyword>
<evidence type="ECO:0000256" key="4">
    <source>
        <dbReference type="ARBA" id="ARBA00022777"/>
    </source>
</evidence>
<dbReference type="Proteomes" id="UP000276349">
    <property type="component" value="Unassembled WGS sequence"/>
</dbReference>
<dbReference type="InterPro" id="IPR018484">
    <property type="entry name" value="FGGY_N"/>
</dbReference>
<evidence type="ECO:0000256" key="3">
    <source>
        <dbReference type="ARBA" id="ARBA00022741"/>
    </source>
</evidence>
<dbReference type="PIRSF" id="PIRSF000538">
    <property type="entry name" value="GlpK"/>
    <property type="match status" value="1"/>
</dbReference>
<dbReference type="InterPro" id="IPR043129">
    <property type="entry name" value="ATPase_NBD"/>
</dbReference>
<dbReference type="GO" id="GO:0005524">
    <property type="term" value="F:ATP binding"/>
    <property type="evidence" value="ECO:0007669"/>
    <property type="project" value="UniProtKB-KW"/>
</dbReference>
<comment type="similarity">
    <text evidence="1">Belongs to the FGGY kinase family.</text>
</comment>
<protein>
    <recommendedName>
        <fullName evidence="7">Rhamnulokinase</fullName>
        <ecNumber evidence="7">2.7.1.5</ecNumber>
    </recommendedName>
</protein>